<reference evidence="1 2" key="1">
    <citation type="submission" date="2017-01" db="EMBL/GenBank/DDBJ databases">
        <authorList>
            <person name="Varghese N."/>
            <person name="Submissions S."/>
        </authorList>
    </citation>
    <scope>NUCLEOTIDE SEQUENCE [LARGE SCALE GENOMIC DNA]</scope>
    <source>
        <strain evidence="1 2">ATCC 23464</strain>
    </source>
</reference>
<evidence type="ECO:0008006" key="3">
    <source>
        <dbReference type="Google" id="ProtNLM"/>
    </source>
</evidence>
<dbReference type="Proteomes" id="UP000186666">
    <property type="component" value="Unassembled WGS sequence"/>
</dbReference>
<dbReference type="EMBL" id="FTNK01000001">
    <property type="protein sequence ID" value="SIQ32960.1"/>
    <property type="molecule type" value="Genomic_DNA"/>
</dbReference>
<evidence type="ECO:0000313" key="2">
    <source>
        <dbReference type="Proteomes" id="UP000186666"/>
    </source>
</evidence>
<evidence type="ECO:0000313" key="1">
    <source>
        <dbReference type="EMBL" id="SIQ32960.1"/>
    </source>
</evidence>
<dbReference type="RefSeq" id="WP_068590014.1">
    <property type="nucleotide sequence ID" value="NZ_FTNK01000001.1"/>
</dbReference>
<name>A0ABY1JK62_9BACL</name>
<sequence length="208" mass="24179">MSETTYLIEQLKLLKKKPTDTVFAYLVSKTIDYSEIKSIKNELNKLGWIPTRKAYDIMLYLANTYSEACIVFQEMLDNGRKPNSIRIAKNEQVKSDNILKLALHNRIQYFNTETNNKYESITQVLNRNIRNADSHNTIKYSGQKNCIEIKKRVGNKTEIIEVSIDDWFLNVYPKTGWLVQAFIYSIALISLGISDIDLFREKYVSLFG</sequence>
<comment type="caution">
    <text evidence="1">The sequence shown here is derived from an EMBL/GenBank/DDBJ whole genome shotgun (WGS) entry which is preliminary data.</text>
</comment>
<gene>
    <name evidence="1" type="ORF">SAMN05421578_101246</name>
</gene>
<accession>A0ABY1JK62</accession>
<organism evidence="1 2">
    <name type="scientific">Paenibacillus macquariensis</name>
    <dbReference type="NCBI Taxonomy" id="948756"/>
    <lineage>
        <taxon>Bacteria</taxon>
        <taxon>Bacillati</taxon>
        <taxon>Bacillota</taxon>
        <taxon>Bacilli</taxon>
        <taxon>Bacillales</taxon>
        <taxon>Paenibacillaceae</taxon>
        <taxon>Paenibacillus</taxon>
    </lineage>
</organism>
<proteinExistence type="predicted"/>
<protein>
    <recommendedName>
        <fullName evidence="3">HEPN AbiU2-like domain-containing protein</fullName>
    </recommendedName>
</protein>
<keyword evidence="2" id="KW-1185">Reference proteome</keyword>